<organism evidence="11 12">
    <name type="scientific">Auraticoccus cholistanensis</name>
    <dbReference type="NCBI Taxonomy" id="2656650"/>
    <lineage>
        <taxon>Bacteria</taxon>
        <taxon>Bacillati</taxon>
        <taxon>Actinomycetota</taxon>
        <taxon>Actinomycetes</taxon>
        <taxon>Propionibacteriales</taxon>
        <taxon>Propionibacteriaceae</taxon>
        <taxon>Auraticoccus</taxon>
    </lineage>
</organism>
<dbReference type="Proteomes" id="UP000435304">
    <property type="component" value="Unassembled WGS sequence"/>
</dbReference>
<evidence type="ECO:0000313" key="11">
    <source>
        <dbReference type="EMBL" id="MVA76553.1"/>
    </source>
</evidence>
<evidence type="ECO:0000256" key="4">
    <source>
        <dbReference type="ARBA" id="ARBA00022475"/>
    </source>
</evidence>
<accession>A0A6A9UUQ6</accession>
<dbReference type="EMBL" id="WPCU01000007">
    <property type="protein sequence ID" value="MVA76553.1"/>
    <property type="molecule type" value="Genomic_DNA"/>
</dbReference>
<keyword evidence="4" id="KW-1003">Cell membrane</keyword>
<dbReference type="NCBIfam" id="TIGR01726">
    <property type="entry name" value="HEQRo_perm_3TM"/>
    <property type="match status" value="1"/>
</dbReference>
<keyword evidence="7 9" id="KW-1133">Transmembrane helix</keyword>
<keyword evidence="5 9" id="KW-0812">Transmembrane</keyword>
<dbReference type="AlphaFoldDB" id="A0A6A9UUQ6"/>
<dbReference type="GO" id="GO:0043190">
    <property type="term" value="C:ATP-binding cassette (ABC) transporter complex"/>
    <property type="evidence" value="ECO:0007669"/>
    <property type="project" value="InterPro"/>
</dbReference>
<protein>
    <submittedName>
        <fullName evidence="11">ABC transporter permease subunit</fullName>
    </submittedName>
</protein>
<evidence type="ECO:0000313" key="12">
    <source>
        <dbReference type="Proteomes" id="UP000435304"/>
    </source>
</evidence>
<evidence type="ECO:0000256" key="7">
    <source>
        <dbReference type="ARBA" id="ARBA00022989"/>
    </source>
</evidence>
<feature type="transmembrane region" description="Helical" evidence="9">
    <location>
        <begin position="23"/>
        <end position="43"/>
    </location>
</feature>
<comment type="subcellular location">
    <subcellularLocation>
        <location evidence="1 9">Cell membrane</location>
        <topology evidence="1 9">Multi-pass membrane protein</topology>
    </subcellularLocation>
</comment>
<dbReference type="Pfam" id="PF00528">
    <property type="entry name" value="BPD_transp_1"/>
    <property type="match status" value="1"/>
</dbReference>
<dbReference type="InterPro" id="IPR000515">
    <property type="entry name" value="MetI-like"/>
</dbReference>
<dbReference type="InterPro" id="IPR035906">
    <property type="entry name" value="MetI-like_sf"/>
</dbReference>
<evidence type="ECO:0000256" key="1">
    <source>
        <dbReference type="ARBA" id="ARBA00004651"/>
    </source>
</evidence>
<feature type="domain" description="ABC transmembrane type-1" evidence="10">
    <location>
        <begin position="19"/>
        <end position="206"/>
    </location>
</feature>
<keyword evidence="3 9" id="KW-0813">Transport</keyword>
<dbReference type="InterPro" id="IPR043429">
    <property type="entry name" value="ArtM/GltK/GlnP/TcyL/YhdX-like"/>
</dbReference>
<dbReference type="InterPro" id="IPR010065">
    <property type="entry name" value="AA_ABC_transptr_permease_3TM"/>
</dbReference>
<evidence type="ECO:0000256" key="5">
    <source>
        <dbReference type="ARBA" id="ARBA00022692"/>
    </source>
</evidence>
<keyword evidence="8 9" id="KW-0472">Membrane</keyword>
<comment type="caution">
    <text evidence="11">The sequence shown here is derived from an EMBL/GenBank/DDBJ whole genome shotgun (WGS) entry which is preliminary data.</text>
</comment>
<gene>
    <name evidence="11" type="ORF">GC722_11025</name>
</gene>
<keyword evidence="12" id="KW-1185">Reference proteome</keyword>
<dbReference type="GO" id="GO:0006865">
    <property type="term" value="P:amino acid transport"/>
    <property type="evidence" value="ECO:0007669"/>
    <property type="project" value="UniProtKB-KW"/>
</dbReference>
<name>A0A6A9UUQ6_9ACTN</name>
<dbReference type="RefSeq" id="WP_156610119.1">
    <property type="nucleotide sequence ID" value="NZ_WPCU01000007.1"/>
</dbReference>
<comment type="similarity">
    <text evidence="2">Belongs to the binding-protein-dependent transport system permease family. HisMQ subfamily.</text>
</comment>
<dbReference type="GO" id="GO:0022857">
    <property type="term" value="F:transmembrane transporter activity"/>
    <property type="evidence" value="ECO:0007669"/>
    <property type="project" value="InterPro"/>
</dbReference>
<keyword evidence="6" id="KW-0029">Amino-acid transport</keyword>
<evidence type="ECO:0000256" key="8">
    <source>
        <dbReference type="ARBA" id="ARBA00023136"/>
    </source>
</evidence>
<proteinExistence type="inferred from homology"/>
<dbReference type="PANTHER" id="PTHR30614">
    <property type="entry name" value="MEMBRANE COMPONENT OF AMINO ACID ABC TRANSPORTER"/>
    <property type="match status" value="1"/>
</dbReference>
<dbReference type="PANTHER" id="PTHR30614:SF20">
    <property type="entry name" value="GLUTAMINE TRANSPORT SYSTEM PERMEASE PROTEIN GLNP"/>
    <property type="match status" value="1"/>
</dbReference>
<evidence type="ECO:0000256" key="9">
    <source>
        <dbReference type="RuleBase" id="RU363032"/>
    </source>
</evidence>
<evidence type="ECO:0000259" key="10">
    <source>
        <dbReference type="PROSITE" id="PS50928"/>
    </source>
</evidence>
<dbReference type="Gene3D" id="1.10.3720.10">
    <property type="entry name" value="MetI-like"/>
    <property type="match status" value="1"/>
</dbReference>
<evidence type="ECO:0000256" key="3">
    <source>
        <dbReference type="ARBA" id="ARBA00022448"/>
    </source>
</evidence>
<evidence type="ECO:0000256" key="6">
    <source>
        <dbReference type="ARBA" id="ARBA00022970"/>
    </source>
</evidence>
<feature type="transmembrane region" description="Helical" evidence="9">
    <location>
        <begin position="185"/>
        <end position="209"/>
    </location>
</feature>
<dbReference type="SUPFAM" id="SSF161098">
    <property type="entry name" value="MetI-like"/>
    <property type="match status" value="1"/>
</dbReference>
<dbReference type="CDD" id="cd06261">
    <property type="entry name" value="TM_PBP2"/>
    <property type="match status" value="1"/>
</dbReference>
<dbReference type="PROSITE" id="PS50928">
    <property type="entry name" value="ABC_TM1"/>
    <property type="match status" value="1"/>
</dbReference>
<sequence length="219" mass="24019">MSDFLSAVVESWPLFFEAAGRTLALSAVALLLGLPLGALVAAASMSRVRPLRWFATAYIGLVRGTPLITQIFILYFGLTIVLLLPGFWAASIALAFHNSAYIAEILRSGFQSVPVGLDEASRSLGMSWWQTLRRVRGPLAFRTALPSLGNQFIIAVKDSSLAAFVTVDELFQVALRATASSYEPLTYYIIVALYYLAIVLILTLVVNRLEHALSKHRRS</sequence>
<feature type="transmembrane region" description="Helical" evidence="9">
    <location>
        <begin position="72"/>
        <end position="96"/>
    </location>
</feature>
<reference evidence="11 12" key="1">
    <citation type="submission" date="2019-12" db="EMBL/GenBank/DDBJ databases">
        <title>Auraticoccus cholistani sp. nov., an actinomycete isolated from soil of Cholistan desert.</title>
        <authorList>
            <person name="Cheema M.T."/>
        </authorList>
    </citation>
    <scope>NUCLEOTIDE SEQUENCE [LARGE SCALE GENOMIC DNA]</scope>
    <source>
        <strain evidence="11 12">F435</strain>
    </source>
</reference>
<evidence type="ECO:0000256" key="2">
    <source>
        <dbReference type="ARBA" id="ARBA00010072"/>
    </source>
</evidence>